<feature type="region of interest" description="Disordered" evidence="1">
    <location>
        <begin position="188"/>
        <end position="223"/>
    </location>
</feature>
<dbReference type="AGR" id="WB:WBGene00011713"/>
<dbReference type="Bgee" id="WBGene00011713">
    <property type="expression patterns" value="Expressed in pharyngeal muscle cell (C elegans) and 3 other cell types or tissues"/>
</dbReference>
<dbReference type="InParanoid" id="G5EDH2"/>
<name>G5EDH2_CAEEL</name>
<reference evidence="2 3" key="1">
    <citation type="journal article" date="1998" name="Science">
        <title>Genome sequence of the nematode C. elegans: a platform for investigating biology.</title>
        <authorList>
            <consortium name="The C. elegans sequencing consortium"/>
            <person name="Sulson J.E."/>
            <person name="Waterston R."/>
        </authorList>
    </citation>
    <scope>NUCLEOTIDE SEQUENCE [LARGE SCALE GENOMIC DNA]</scope>
    <source>
        <strain evidence="2 3">Bristol N2</strain>
    </source>
</reference>
<dbReference type="CTD" id="179579"/>
<dbReference type="AlphaFoldDB" id="G5EDH2"/>
<feature type="region of interest" description="Disordered" evidence="1">
    <location>
        <begin position="403"/>
        <end position="428"/>
    </location>
</feature>
<accession>G5EDH2</accession>
<dbReference type="FunCoup" id="G5EDH2">
    <property type="interactions" value="1182"/>
</dbReference>
<feature type="region of interest" description="Disordered" evidence="1">
    <location>
        <begin position="101"/>
        <end position="162"/>
    </location>
</feature>
<dbReference type="Pfam" id="PF09612">
    <property type="entry name" value="HtrL_YibB"/>
    <property type="match status" value="1"/>
</dbReference>
<dbReference type="WormBase" id="T11F9.12">
    <property type="protein sequence ID" value="CE44974"/>
    <property type="gene ID" value="WBGene00011713"/>
    <property type="gene designation" value="htrl-1"/>
</dbReference>
<organism evidence="2 3">
    <name type="scientific">Caenorhabditis elegans</name>
    <dbReference type="NCBI Taxonomy" id="6239"/>
    <lineage>
        <taxon>Eukaryota</taxon>
        <taxon>Metazoa</taxon>
        <taxon>Ecdysozoa</taxon>
        <taxon>Nematoda</taxon>
        <taxon>Chromadorea</taxon>
        <taxon>Rhabditida</taxon>
        <taxon>Rhabditina</taxon>
        <taxon>Rhabditomorpha</taxon>
        <taxon>Rhabditoidea</taxon>
        <taxon>Rhabditidae</taxon>
        <taxon>Peloderinae</taxon>
        <taxon>Caenorhabditis</taxon>
    </lineage>
</organism>
<proteinExistence type="predicted"/>
<dbReference type="HOGENOM" id="CLU_376938_0_0_1"/>
<gene>
    <name evidence="2 4" type="primary">htrl-1</name>
    <name evidence="2" type="ORF">CELE_T11F9.12</name>
    <name evidence="4" type="ORF">T11F9.12</name>
</gene>
<dbReference type="InterPro" id="IPR053291">
    <property type="entry name" value="Ommatidial_diff-associated"/>
</dbReference>
<dbReference type="KEGG" id="cel:CELE_T11F9.12"/>
<dbReference type="EMBL" id="BX284605">
    <property type="protein sequence ID" value="CAA98537.2"/>
    <property type="molecule type" value="Genomic_DNA"/>
</dbReference>
<dbReference type="SMR" id="G5EDH2"/>
<keyword evidence="3" id="KW-1185">Reference proteome</keyword>
<evidence type="ECO:0000313" key="3">
    <source>
        <dbReference type="Proteomes" id="UP000001940"/>
    </source>
</evidence>
<dbReference type="PANTHER" id="PTHR21579">
    <property type="entry name" value="PROTEIN TINCAR"/>
    <property type="match status" value="1"/>
</dbReference>
<dbReference type="PaxDb" id="6239-T11F9.12"/>
<dbReference type="Proteomes" id="UP000001940">
    <property type="component" value="Chromosome V"/>
</dbReference>
<dbReference type="STRING" id="6239.T11F9.12.1"/>
<evidence type="ECO:0000256" key="1">
    <source>
        <dbReference type="SAM" id="MobiDB-lite"/>
    </source>
</evidence>
<dbReference type="PANTHER" id="PTHR21579:SF16">
    <property type="entry name" value="HTRL DOMAIN CONTAINING"/>
    <property type="match status" value="1"/>
</dbReference>
<dbReference type="RefSeq" id="NP_505916.2">
    <property type="nucleotide sequence ID" value="NM_073515.10"/>
</dbReference>
<feature type="compositionally biased region" description="Basic residues" evidence="1">
    <location>
        <begin position="291"/>
        <end position="301"/>
    </location>
</feature>
<dbReference type="NCBIfam" id="TIGR02192">
    <property type="entry name" value="HtrL_YibB"/>
    <property type="match status" value="1"/>
</dbReference>
<feature type="compositionally biased region" description="Low complexity" evidence="1">
    <location>
        <begin position="104"/>
        <end position="162"/>
    </location>
</feature>
<dbReference type="InterPro" id="IPR011735">
    <property type="entry name" value="WlaTC/HtrL_glycosyltransf"/>
</dbReference>
<feature type="region of interest" description="Disordered" evidence="1">
    <location>
        <begin position="356"/>
        <end position="389"/>
    </location>
</feature>
<dbReference type="PeptideAtlas" id="G5EDH2"/>
<evidence type="ECO:0000313" key="4">
    <source>
        <dbReference type="WormBase" id="T11F9.12"/>
    </source>
</evidence>
<sequence>MRKRAILIPLLFCLVTPILLYFLGSYALHLLQNYEKGEEEKVRDWQQKHQPKQDDDLELPSDFVYTEAPVVVNVGRSSEENNKIEEIEKSEEVEWITAPPRKTPVPITTTREQTTTTLRTTSASTTLSTTQPQTTTTTTIPSTTTMTESSSTSTTASPTTTRIRTWTYTTRYPSVHDPNRHRYGQDRIHHQHHHHHHHTTTTPSTTTSTTTTTTVAPTTTEPATRVRVTTARYQPSSYSPISSSSSNSIYDRITVSAIPSSSSYRNPYIHKIEVTSSTYRTPEISPTTSTHRQHHHQHHHHNRTHIDIHSHPRHHMPYPQYPYPHFPNVLYPTTEKSTTTTTEARTEATITTVEETTPRRHHHGHHHHGTHHHHHYSSTVRPTTTTTRESELDRWGFVESVEDLSSEEVKSSLPSTTTPRSTTTTEEPMKFEEVVPEVVPEKPEVPRHRQPEPTQVPAKRVEREVTLVTGFLDIGRGDWDIYRRPLETYHKFMETLLTLENNFVVFTDESSYDFVVKTRTKLGLMDKTKVHKITLDDLPLYSYINEAKKIINDELNNETFYRTIADLDMKTHPESISAEYNIVVNSKTHFLHNVTMENPFNSEHFVWLDAGYGHANENHFPYSYKWQPALPDGKISLIKVTPYFDEVSSYDLKRLYRKNVALLSGGFIAGDKHAIGQLHSIIHRKFIQLIYQNHVDDDQTLLTLAVNSFPQLFHIVLGDWFDAFRLFASDPEVQMG</sequence>
<feature type="region of interest" description="Disordered" evidence="1">
    <location>
        <begin position="279"/>
        <end position="301"/>
    </location>
</feature>
<feature type="compositionally biased region" description="Low complexity" evidence="1">
    <location>
        <begin position="411"/>
        <end position="426"/>
    </location>
</feature>
<feature type="compositionally biased region" description="Basic residues" evidence="1">
    <location>
        <begin position="189"/>
        <end position="199"/>
    </location>
</feature>
<evidence type="ECO:0000313" key="2">
    <source>
        <dbReference type="EMBL" id="CAA98537.2"/>
    </source>
</evidence>
<dbReference type="OMA" id="GHANENH"/>
<feature type="compositionally biased region" description="Basic residues" evidence="1">
    <location>
        <begin position="359"/>
        <end position="376"/>
    </location>
</feature>
<feature type="compositionally biased region" description="Low complexity" evidence="1">
    <location>
        <begin position="200"/>
        <end position="223"/>
    </location>
</feature>
<protein>
    <submittedName>
        <fullName evidence="2">HtrL domain containing</fullName>
    </submittedName>
</protein>
<dbReference type="eggNOG" id="ENOG502RXKG">
    <property type="taxonomic scope" value="Eukaryota"/>
</dbReference>
<dbReference type="GeneID" id="179579"/>
<dbReference type="OrthoDB" id="411632at2759"/>